<keyword evidence="6" id="KW-0479">Metal-binding</keyword>
<reference evidence="8 9" key="1">
    <citation type="submission" date="2018-08" db="EMBL/GenBank/DDBJ databases">
        <title>A genome reference for cultivated species of the human gut microbiota.</title>
        <authorList>
            <person name="Zou Y."/>
            <person name="Xue W."/>
            <person name="Luo G."/>
        </authorList>
    </citation>
    <scope>NUCLEOTIDE SEQUENCE [LARGE SCALE GENOMIC DNA]</scope>
    <source>
        <strain evidence="8 9">TF08-11</strain>
    </source>
</reference>
<keyword evidence="6" id="KW-0460">Magnesium</keyword>
<evidence type="ECO:0000256" key="3">
    <source>
        <dbReference type="ARBA" id="ARBA00022679"/>
    </source>
</evidence>
<dbReference type="CDD" id="cd00215">
    <property type="entry name" value="PTS_IIA_lac"/>
    <property type="match status" value="1"/>
</dbReference>
<dbReference type="PANTHER" id="PTHR34382">
    <property type="entry name" value="PTS SYSTEM N,N'-DIACETYLCHITOBIOSE-SPECIFIC EIIA COMPONENT"/>
    <property type="match status" value="1"/>
</dbReference>
<gene>
    <name evidence="8" type="ORF">DXC78_02425</name>
</gene>
<keyword evidence="2" id="KW-0762">Sugar transport</keyword>
<protein>
    <submittedName>
        <fullName evidence="8">PTS lactose/cellobiose transporter subunit IIA</fullName>
    </submittedName>
</protein>
<accession>A0A3E3E734</accession>
<dbReference type="PANTHER" id="PTHR34382:SF7">
    <property type="entry name" value="PTS SYSTEM N,N'-DIACETYLCHITOBIOSE-SPECIFIC EIIA COMPONENT"/>
    <property type="match status" value="1"/>
</dbReference>
<dbReference type="SUPFAM" id="SSF46973">
    <property type="entry name" value="Enzyme IIa from lactose specific PTS, IIa-lac"/>
    <property type="match status" value="1"/>
</dbReference>
<dbReference type="GO" id="GO:0009401">
    <property type="term" value="P:phosphoenolpyruvate-dependent sugar phosphotransferase system"/>
    <property type="evidence" value="ECO:0007669"/>
    <property type="project" value="UniProtKB-KW"/>
</dbReference>
<feature type="active site" description="Tele-phosphohistidine intermediate" evidence="5">
    <location>
        <position position="79"/>
    </location>
</feature>
<dbReference type="PROSITE" id="PS51095">
    <property type="entry name" value="PTS_EIIA_TYPE_3"/>
    <property type="match status" value="1"/>
</dbReference>
<evidence type="ECO:0000256" key="5">
    <source>
        <dbReference type="PIRSR" id="PIRSR000699-1"/>
    </source>
</evidence>
<feature type="binding site" evidence="6">
    <location>
        <position position="82"/>
    </location>
    <ligand>
        <name>Mg(2+)</name>
        <dbReference type="ChEBI" id="CHEBI:18420"/>
        <note>ligand shared between all trimeric partners</note>
    </ligand>
</feature>
<sequence length="113" mass="12812">MDEQNELISVAMQIILHAGDARNLARESLSLAKNFEFEKADYKLKEAEESLVLAHKSQTEIIQNEASGHSYQFSLLFAHAQDTLMTIQSELKMSKEMIDILKIISKQGGERDE</sequence>
<evidence type="ECO:0000256" key="7">
    <source>
        <dbReference type="PROSITE-ProRule" id="PRU00418"/>
    </source>
</evidence>
<dbReference type="PIRSF" id="PIRSF000699">
    <property type="entry name" value="PTS_IILac_III"/>
    <property type="match status" value="1"/>
</dbReference>
<comment type="caution">
    <text evidence="8">The sequence shown here is derived from an EMBL/GenBank/DDBJ whole genome shotgun (WGS) entry which is preliminary data.</text>
</comment>
<evidence type="ECO:0000313" key="9">
    <source>
        <dbReference type="Proteomes" id="UP000260721"/>
    </source>
</evidence>
<dbReference type="Gene3D" id="1.20.58.80">
    <property type="entry name" value="Phosphotransferase system, lactose/cellobiose-type IIA subunit"/>
    <property type="match status" value="1"/>
</dbReference>
<keyword evidence="4" id="KW-0598">Phosphotransferase system</keyword>
<dbReference type="Proteomes" id="UP000260721">
    <property type="component" value="Unassembled WGS sequence"/>
</dbReference>
<name>A0A3E3E734_9FIRM</name>
<dbReference type="GO" id="GO:0016740">
    <property type="term" value="F:transferase activity"/>
    <property type="evidence" value="ECO:0007669"/>
    <property type="project" value="UniProtKB-KW"/>
</dbReference>
<proteinExistence type="predicted"/>
<evidence type="ECO:0000256" key="6">
    <source>
        <dbReference type="PIRSR" id="PIRSR000699-2"/>
    </source>
</evidence>
<dbReference type="EMBL" id="QUSK01000004">
    <property type="protein sequence ID" value="RGD77645.1"/>
    <property type="molecule type" value="Genomic_DNA"/>
</dbReference>
<dbReference type="InterPro" id="IPR036542">
    <property type="entry name" value="PTS_IIA_lac/cel_sf"/>
</dbReference>
<dbReference type="RefSeq" id="WP_117445553.1">
    <property type="nucleotide sequence ID" value="NZ_JADNBU010000013.1"/>
</dbReference>
<evidence type="ECO:0000256" key="4">
    <source>
        <dbReference type="ARBA" id="ARBA00022683"/>
    </source>
</evidence>
<evidence type="ECO:0000256" key="1">
    <source>
        <dbReference type="ARBA" id="ARBA00022448"/>
    </source>
</evidence>
<feature type="modified residue" description="Phosphohistidine; by HPr" evidence="7">
    <location>
        <position position="79"/>
    </location>
</feature>
<organism evidence="8 9">
    <name type="scientific">Faecalicoccus pleomorphus</name>
    <dbReference type="NCBI Taxonomy" id="1323"/>
    <lineage>
        <taxon>Bacteria</taxon>
        <taxon>Bacillati</taxon>
        <taxon>Bacillota</taxon>
        <taxon>Erysipelotrichia</taxon>
        <taxon>Erysipelotrichales</taxon>
        <taxon>Erysipelotrichaceae</taxon>
        <taxon>Faecalicoccus</taxon>
    </lineage>
</organism>
<dbReference type="InterPro" id="IPR003188">
    <property type="entry name" value="PTS_IIA_lac/cel"/>
</dbReference>
<comment type="cofactor">
    <cofactor evidence="6">
        <name>Mg(2+)</name>
        <dbReference type="ChEBI" id="CHEBI:18420"/>
    </cofactor>
    <text evidence="6">Binds 1 Mg(2+) ion per trimer.</text>
</comment>
<dbReference type="AlphaFoldDB" id="A0A3E3E734"/>
<keyword evidence="3" id="KW-0808">Transferase</keyword>
<evidence type="ECO:0000313" key="8">
    <source>
        <dbReference type="EMBL" id="RGD77645.1"/>
    </source>
</evidence>
<dbReference type="Pfam" id="PF02255">
    <property type="entry name" value="PTS_IIA"/>
    <property type="match status" value="1"/>
</dbReference>
<keyword evidence="1" id="KW-0813">Transport</keyword>
<evidence type="ECO:0000256" key="2">
    <source>
        <dbReference type="ARBA" id="ARBA00022597"/>
    </source>
</evidence>
<dbReference type="GO" id="GO:0046872">
    <property type="term" value="F:metal ion binding"/>
    <property type="evidence" value="ECO:0007669"/>
    <property type="project" value="UniProtKB-KW"/>
</dbReference>